<dbReference type="InterPro" id="IPR024119">
    <property type="entry name" value="TF_DEAF-1"/>
</dbReference>
<evidence type="ECO:0000256" key="2">
    <source>
        <dbReference type="ARBA" id="ARBA00022771"/>
    </source>
</evidence>
<dbReference type="OrthoDB" id="5231159at2759"/>
<dbReference type="AlphaFoldDB" id="A0A409X2W3"/>
<dbReference type="PROSITE" id="PS50865">
    <property type="entry name" value="ZF_MYND_2"/>
    <property type="match status" value="1"/>
</dbReference>
<dbReference type="Gene3D" id="6.10.140.2220">
    <property type="match status" value="1"/>
</dbReference>
<dbReference type="PANTHER" id="PTHR10237">
    <property type="entry name" value="DEFORMED EPIDERMAL AUTOREGULATORY FACTOR 1 HOMOLOG SUPPRESSIN"/>
    <property type="match status" value="1"/>
</dbReference>
<dbReference type="GO" id="GO:0005634">
    <property type="term" value="C:nucleus"/>
    <property type="evidence" value="ECO:0007669"/>
    <property type="project" value="TreeGrafter"/>
</dbReference>
<name>A0A409X2W3_9AGAR</name>
<dbReference type="GO" id="GO:0000981">
    <property type="term" value="F:DNA-binding transcription factor activity, RNA polymerase II-specific"/>
    <property type="evidence" value="ECO:0007669"/>
    <property type="project" value="TreeGrafter"/>
</dbReference>
<gene>
    <name evidence="6" type="ORF">CVT26_005604</name>
</gene>
<evidence type="ECO:0000256" key="1">
    <source>
        <dbReference type="ARBA" id="ARBA00022723"/>
    </source>
</evidence>
<protein>
    <recommendedName>
        <fullName evidence="5">MYND-type domain-containing protein</fullName>
    </recommendedName>
</protein>
<evidence type="ECO:0000259" key="5">
    <source>
        <dbReference type="PROSITE" id="PS50865"/>
    </source>
</evidence>
<dbReference type="STRING" id="231916.A0A409X2W3"/>
<dbReference type="SUPFAM" id="SSF144232">
    <property type="entry name" value="HIT/MYND zinc finger-like"/>
    <property type="match status" value="1"/>
</dbReference>
<keyword evidence="2 4" id="KW-0863">Zinc-finger</keyword>
<dbReference type="EMBL" id="NHYE01004350">
    <property type="protein sequence ID" value="PPQ85086.1"/>
    <property type="molecule type" value="Genomic_DNA"/>
</dbReference>
<keyword evidence="3" id="KW-0862">Zinc</keyword>
<sequence length="312" mass="35063">MSSDDESPADRLKRVPIVEAVHPANKPYFRQIATSKQAVREGRANLPSACSNCANVSQNGQELQRCGRCKMTWYCSKDCQKKHWPAHKTSCKETPSSIPKMITSFMANKVLLHHLEIALIMEFDIGSDPDSFASSPFVAKCEVGIEPADMTYIMQLVMGRLSHDAVEKGCDGMLQVKKFTKLDKDAIDETRMEIWKNAKENAKEKGFSNAPIGLVDFAIRDRTEPRVEGEKRSSLPFAVTITDDSLARVKAGAGFEYHSALMDLSKQVPLSVQSAIDFMNMHIRSDKKNQLRLRTHLSKQDIQKLRESDLDE</sequence>
<dbReference type="PROSITE" id="PS01360">
    <property type="entry name" value="ZF_MYND_1"/>
    <property type="match status" value="1"/>
</dbReference>
<reference evidence="6 7" key="1">
    <citation type="journal article" date="2018" name="Evol. Lett.">
        <title>Horizontal gene cluster transfer increased hallucinogenic mushroom diversity.</title>
        <authorList>
            <person name="Reynolds H.T."/>
            <person name="Vijayakumar V."/>
            <person name="Gluck-Thaler E."/>
            <person name="Korotkin H.B."/>
            <person name="Matheny P.B."/>
            <person name="Slot J.C."/>
        </authorList>
    </citation>
    <scope>NUCLEOTIDE SEQUENCE [LARGE SCALE GENOMIC DNA]</scope>
    <source>
        <strain evidence="6 7">SRW20</strain>
    </source>
</reference>
<comment type="caution">
    <text evidence="6">The sequence shown here is derived from an EMBL/GenBank/DDBJ whole genome shotgun (WGS) entry which is preliminary data.</text>
</comment>
<dbReference type="InterPro" id="IPR058518">
    <property type="entry name" value="DUF8205"/>
</dbReference>
<dbReference type="InterPro" id="IPR002893">
    <property type="entry name" value="Znf_MYND"/>
</dbReference>
<keyword evidence="1" id="KW-0479">Metal-binding</keyword>
<dbReference type="PANTHER" id="PTHR10237:SF14">
    <property type="entry name" value="MYND-TYPE DOMAIN-CONTAINING PROTEIN"/>
    <property type="match status" value="1"/>
</dbReference>
<dbReference type="GO" id="GO:0008270">
    <property type="term" value="F:zinc ion binding"/>
    <property type="evidence" value="ECO:0007669"/>
    <property type="project" value="UniProtKB-KW"/>
</dbReference>
<dbReference type="Pfam" id="PF26632">
    <property type="entry name" value="DUF8205"/>
    <property type="match status" value="1"/>
</dbReference>
<keyword evidence="7" id="KW-1185">Reference proteome</keyword>
<evidence type="ECO:0000313" key="6">
    <source>
        <dbReference type="EMBL" id="PPQ85086.1"/>
    </source>
</evidence>
<evidence type="ECO:0000313" key="7">
    <source>
        <dbReference type="Proteomes" id="UP000284706"/>
    </source>
</evidence>
<dbReference type="InParanoid" id="A0A409X2W3"/>
<evidence type="ECO:0000256" key="4">
    <source>
        <dbReference type="PROSITE-ProRule" id="PRU00134"/>
    </source>
</evidence>
<feature type="domain" description="MYND-type" evidence="5">
    <location>
        <begin position="50"/>
        <end position="91"/>
    </location>
</feature>
<organism evidence="6 7">
    <name type="scientific">Gymnopilus dilepis</name>
    <dbReference type="NCBI Taxonomy" id="231916"/>
    <lineage>
        <taxon>Eukaryota</taxon>
        <taxon>Fungi</taxon>
        <taxon>Dikarya</taxon>
        <taxon>Basidiomycota</taxon>
        <taxon>Agaricomycotina</taxon>
        <taxon>Agaricomycetes</taxon>
        <taxon>Agaricomycetidae</taxon>
        <taxon>Agaricales</taxon>
        <taxon>Agaricineae</taxon>
        <taxon>Hymenogastraceae</taxon>
        <taxon>Gymnopilus</taxon>
    </lineage>
</organism>
<accession>A0A409X2W3</accession>
<proteinExistence type="predicted"/>
<evidence type="ECO:0000256" key="3">
    <source>
        <dbReference type="ARBA" id="ARBA00022833"/>
    </source>
</evidence>
<dbReference type="Pfam" id="PF01753">
    <property type="entry name" value="zf-MYND"/>
    <property type="match status" value="1"/>
</dbReference>
<dbReference type="Proteomes" id="UP000284706">
    <property type="component" value="Unassembled WGS sequence"/>
</dbReference>